<feature type="domain" description="CxC1-like cysteine cluster associated with KDZ transposases" evidence="1">
    <location>
        <begin position="62"/>
        <end position="154"/>
    </location>
</feature>
<dbReference type="OrthoDB" id="3200967at2759"/>
<sequence length="163" mass="18212">PGSTNCQKKANQWRQWSSEVIPSLLPVFRAYLRLSESLRLPADLQTMARPLNCECEGRMLSIACILFDHESDTVVIMLMDLHAPSGMEHIDLWCCSCTSAPSRLLSMGLFACAPVTPSLAVDLRVLDLVRAFFVRMSPNTTAWCEALEAFLSERGYQLNTKVS</sequence>
<protein>
    <recommendedName>
        <fullName evidence="1">CxC1-like cysteine cluster associated with KDZ transposases domain-containing protein</fullName>
    </recommendedName>
</protein>
<dbReference type="Pfam" id="PF18802">
    <property type="entry name" value="CxC1"/>
    <property type="match status" value="1"/>
</dbReference>
<dbReference type="InterPro" id="IPR041320">
    <property type="entry name" value="CxC1"/>
</dbReference>
<name>A0A0C9W881_9AGAM</name>
<evidence type="ECO:0000313" key="3">
    <source>
        <dbReference type="Proteomes" id="UP000053820"/>
    </source>
</evidence>
<dbReference type="AlphaFoldDB" id="A0A0C9W881"/>
<dbReference type="HOGENOM" id="CLU_004552_6_2_1"/>
<reference evidence="2 3" key="1">
    <citation type="submission" date="2014-04" db="EMBL/GenBank/DDBJ databases">
        <title>Evolutionary Origins and Diversification of the Mycorrhizal Mutualists.</title>
        <authorList>
            <consortium name="DOE Joint Genome Institute"/>
            <consortium name="Mycorrhizal Genomics Consortium"/>
            <person name="Kohler A."/>
            <person name="Kuo A."/>
            <person name="Nagy L.G."/>
            <person name="Floudas D."/>
            <person name="Copeland A."/>
            <person name="Barry K.W."/>
            <person name="Cichocki N."/>
            <person name="Veneault-Fourrey C."/>
            <person name="LaButti K."/>
            <person name="Lindquist E.A."/>
            <person name="Lipzen A."/>
            <person name="Lundell T."/>
            <person name="Morin E."/>
            <person name="Murat C."/>
            <person name="Riley R."/>
            <person name="Ohm R."/>
            <person name="Sun H."/>
            <person name="Tunlid A."/>
            <person name="Henrissat B."/>
            <person name="Grigoriev I.V."/>
            <person name="Hibbett D.S."/>
            <person name="Martin F."/>
        </authorList>
    </citation>
    <scope>NUCLEOTIDE SEQUENCE [LARGE SCALE GENOMIC DNA]</scope>
    <source>
        <strain evidence="2 3">MD-312</strain>
    </source>
</reference>
<dbReference type="Proteomes" id="UP000053820">
    <property type="component" value="Unassembled WGS sequence"/>
</dbReference>
<feature type="non-terminal residue" evidence="2">
    <location>
        <position position="163"/>
    </location>
</feature>
<accession>A0A0C9W881</accession>
<dbReference type="EMBL" id="KN839895">
    <property type="protein sequence ID" value="KIJ59166.1"/>
    <property type="molecule type" value="Genomic_DNA"/>
</dbReference>
<proteinExistence type="predicted"/>
<gene>
    <name evidence="2" type="ORF">HYDPIDRAFT_60532</name>
</gene>
<evidence type="ECO:0000259" key="1">
    <source>
        <dbReference type="Pfam" id="PF18802"/>
    </source>
</evidence>
<feature type="non-terminal residue" evidence="2">
    <location>
        <position position="1"/>
    </location>
</feature>
<keyword evidence="3" id="KW-1185">Reference proteome</keyword>
<evidence type="ECO:0000313" key="2">
    <source>
        <dbReference type="EMBL" id="KIJ59166.1"/>
    </source>
</evidence>
<organism evidence="2 3">
    <name type="scientific">Hydnomerulius pinastri MD-312</name>
    <dbReference type="NCBI Taxonomy" id="994086"/>
    <lineage>
        <taxon>Eukaryota</taxon>
        <taxon>Fungi</taxon>
        <taxon>Dikarya</taxon>
        <taxon>Basidiomycota</taxon>
        <taxon>Agaricomycotina</taxon>
        <taxon>Agaricomycetes</taxon>
        <taxon>Agaricomycetidae</taxon>
        <taxon>Boletales</taxon>
        <taxon>Boletales incertae sedis</taxon>
        <taxon>Leucogyrophana</taxon>
    </lineage>
</organism>